<dbReference type="WBParaSite" id="PgB05_g030_t03">
    <property type="protein sequence ID" value="PgB05_g030_t03"/>
    <property type="gene ID" value="PgB05_g030"/>
</dbReference>
<evidence type="ECO:0000313" key="13">
    <source>
        <dbReference type="WBParaSite" id="PgB05_g030_t03"/>
    </source>
</evidence>
<dbReference type="GO" id="GO:0015031">
    <property type="term" value="P:protein transport"/>
    <property type="evidence" value="ECO:0007669"/>
    <property type="project" value="UniProtKB-KW"/>
</dbReference>
<evidence type="ECO:0000256" key="1">
    <source>
        <dbReference type="ARBA" id="ARBA00004211"/>
    </source>
</evidence>
<feature type="compositionally biased region" description="Low complexity" evidence="9">
    <location>
        <begin position="227"/>
        <end position="239"/>
    </location>
</feature>
<feature type="region of interest" description="Disordered" evidence="9">
    <location>
        <begin position="220"/>
        <end position="260"/>
    </location>
</feature>
<reference evidence="12 13" key="1">
    <citation type="submission" date="2022-11" db="UniProtKB">
        <authorList>
            <consortium name="WormBaseParasite"/>
        </authorList>
    </citation>
    <scope>IDENTIFICATION</scope>
</reference>
<evidence type="ECO:0000256" key="7">
    <source>
        <dbReference type="ARBA" id="ARBA00023054"/>
    </source>
</evidence>
<evidence type="ECO:0000256" key="2">
    <source>
        <dbReference type="ARBA" id="ARBA00009063"/>
    </source>
</evidence>
<name>A0A914ZJ37_PARUN</name>
<dbReference type="AlphaFoldDB" id="A0A914ZJ37"/>
<keyword evidence="6 10" id="KW-1133">Transmembrane helix</keyword>
<dbReference type="Gene3D" id="1.20.5.110">
    <property type="match status" value="1"/>
</dbReference>
<evidence type="ECO:0000256" key="6">
    <source>
        <dbReference type="ARBA" id="ARBA00022989"/>
    </source>
</evidence>
<keyword evidence="11" id="KW-1185">Reference proteome</keyword>
<keyword evidence="3" id="KW-0813">Transport</keyword>
<evidence type="ECO:0000256" key="9">
    <source>
        <dbReference type="SAM" id="MobiDB-lite"/>
    </source>
</evidence>
<proteinExistence type="inferred from homology"/>
<evidence type="ECO:0000256" key="3">
    <source>
        <dbReference type="ARBA" id="ARBA00022448"/>
    </source>
</evidence>
<organism evidence="11 13">
    <name type="scientific">Parascaris univalens</name>
    <name type="common">Nematode worm</name>
    <dbReference type="NCBI Taxonomy" id="6257"/>
    <lineage>
        <taxon>Eukaryota</taxon>
        <taxon>Metazoa</taxon>
        <taxon>Ecdysozoa</taxon>
        <taxon>Nematoda</taxon>
        <taxon>Chromadorea</taxon>
        <taxon>Rhabditida</taxon>
        <taxon>Spirurina</taxon>
        <taxon>Ascaridomorpha</taxon>
        <taxon>Ascaridoidea</taxon>
        <taxon>Ascarididae</taxon>
        <taxon>Parascaris</taxon>
    </lineage>
</organism>
<comment type="subcellular location">
    <subcellularLocation>
        <location evidence="1">Membrane</location>
        <topology evidence="1">Single-pass type IV membrane protein</topology>
    </subcellularLocation>
</comment>
<sequence length="395" mass="45643">MKFSEGMPVDNTSLFRARAKTIQMRQVARIKKEGDGAVREMKLRALDLEPTDSSSANYSIYSSKANEIRRCLTELKDAVIARRREYITAVGHCNGFALSTYKGMSEWERNKMDDESERAIRQCSQLIRSLQRQIRLDTELRSSDEAAHLEEVARILDGYLKKIAKIVTELRSVRVRKTATMNEITRLSALVRIHENMARNTRRETKYAECNTDEKKGEFDITQTIPSNSNSSFSQQSTSGIRRRHTNVQGSDNSEEKRQPEALSNLEGYMLVDDHEEPRQVEIMEPLSDEESVQLMAENEKLYAKFAQVNSDVLRIEQQMNHIHRLQETFAEKVLDQERDIGFVNESAVHTVENIRDGNEQIRQAIQNMASRRVILLFCIIVLTFTLLFLDWYNP</sequence>
<keyword evidence="5" id="KW-0653">Protein transport</keyword>
<evidence type="ECO:0000256" key="8">
    <source>
        <dbReference type="ARBA" id="ARBA00023136"/>
    </source>
</evidence>
<dbReference type="GO" id="GO:0005783">
    <property type="term" value="C:endoplasmic reticulum"/>
    <property type="evidence" value="ECO:0007669"/>
    <property type="project" value="TreeGrafter"/>
</dbReference>
<feature type="transmembrane region" description="Helical" evidence="10">
    <location>
        <begin position="374"/>
        <end position="393"/>
    </location>
</feature>
<evidence type="ECO:0000256" key="10">
    <source>
        <dbReference type="SAM" id="Phobius"/>
    </source>
</evidence>
<dbReference type="PANTHER" id="PTHR15959">
    <property type="entry name" value="SYNTAXIN-18"/>
    <property type="match status" value="1"/>
</dbReference>
<accession>A0A914ZJ37</accession>
<dbReference type="GO" id="GO:0006890">
    <property type="term" value="P:retrograde vesicle-mediated transport, Golgi to endoplasmic reticulum"/>
    <property type="evidence" value="ECO:0007669"/>
    <property type="project" value="TreeGrafter"/>
</dbReference>
<evidence type="ECO:0000256" key="5">
    <source>
        <dbReference type="ARBA" id="ARBA00022927"/>
    </source>
</evidence>
<dbReference type="SUPFAM" id="SSF58038">
    <property type="entry name" value="SNARE fusion complex"/>
    <property type="match status" value="1"/>
</dbReference>
<keyword evidence="4 10" id="KW-0812">Transmembrane</keyword>
<evidence type="ECO:0000313" key="11">
    <source>
        <dbReference type="Proteomes" id="UP000887569"/>
    </source>
</evidence>
<comment type="similarity">
    <text evidence="2">Belongs to the syntaxin family.</text>
</comment>
<dbReference type="Proteomes" id="UP000887569">
    <property type="component" value="Unplaced"/>
</dbReference>
<dbReference type="GO" id="GO:0031201">
    <property type="term" value="C:SNARE complex"/>
    <property type="evidence" value="ECO:0007669"/>
    <property type="project" value="TreeGrafter"/>
</dbReference>
<keyword evidence="7" id="KW-0175">Coiled coil</keyword>
<evidence type="ECO:0000313" key="12">
    <source>
        <dbReference type="WBParaSite" id="PgB05_g030_t02"/>
    </source>
</evidence>
<evidence type="ECO:0000256" key="4">
    <source>
        <dbReference type="ARBA" id="ARBA00022692"/>
    </source>
</evidence>
<keyword evidence="8 10" id="KW-0472">Membrane</keyword>
<dbReference type="PANTHER" id="PTHR15959:SF0">
    <property type="entry name" value="SYNTAXIN-18"/>
    <property type="match status" value="1"/>
</dbReference>
<protein>
    <submittedName>
        <fullName evidence="12 13">Syntaxin-18</fullName>
    </submittedName>
</protein>
<dbReference type="WBParaSite" id="PgB05_g030_t02">
    <property type="protein sequence ID" value="PgB05_g030_t02"/>
    <property type="gene ID" value="PgB05_g030"/>
</dbReference>